<feature type="binding site" evidence="9">
    <location>
        <position position="543"/>
    </location>
    <ligand>
        <name>acetyl-CoA</name>
        <dbReference type="ChEBI" id="CHEBI:57288"/>
    </ligand>
</feature>
<dbReference type="GO" id="GO:1990883">
    <property type="term" value="F:18S rRNA cytidine N-acetyltransferase activity"/>
    <property type="evidence" value="ECO:0007669"/>
    <property type="project" value="TreeGrafter"/>
</dbReference>
<feature type="domain" description="TcmA/NAT10 helicase" evidence="10">
    <location>
        <begin position="223"/>
        <end position="370"/>
    </location>
</feature>
<dbReference type="GO" id="GO:0051392">
    <property type="term" value="F:tRNA cytidine N4-acetyltransferase activity"/>
    <property type="evidence" value="ECO:0007669"/>
    <property type="project" value="UniProtKB-UniRule"/>
</dbReference>
<dbReference type="InterPro" id="IPR016181">
    <property type="entry name" value="Acyl_CoA_acyltransferase"/>
</dbReference>
<dbReference type="KEGG" id="ocm:CBP12_06965"/>
<evidence type="ECO:0000256" key="7">
    <source>
        <dbReference type="ARBA" id="ARBA00022884"/>
    </source>
</evidence>
<dbReference type="InterPro" id="IPR032672">
    <property type="entry name" value="TmcA/NAT10/Kre33"/>
</dbReference>
<dbReference type="GO" id="GO:0002101">
    <property type="term" value="P:tRNA wobble cytosine modification"/>
    <property type="evidence" value="ECO:0007669"/>
    <property type="project" value="UniProtKB-UniRule"/>
</dbReference>
<dbReference type="PANTHER" id="PTHR10925:SF5">
    <property type="entry name" value="RNA CYTIDINE ACETYLTRANSFERASE"/>
    <property type="match status" value="1"/>
</dbReference>
<evidence type="ECO:0000313" key="14">
    <source>
        <dbReference type="Proteomes" id="UP000243793"/>
    </source>
</evidence>
<gene>
    <name evidence="9" type="primary">tmcA</name>
    <name evidence="13" type="ORF">CBP12_06965</name>
</gene>
<protein>
    <recommendedName>
        <fullName evidence="9">tRNA(Met) cytidine acetyltransferase TmcA</fullName>
        <ecNumber evidence="9">2.3.1.193</ecNumber>
    </recommendedName>
</protein>
<dbReference type="CDD" id="cd04301">
    <property type="entry name" value="NAT_SF"/>
    <property type="match status" value="1"/>
</dbReference>
<dbReference type="SUPFAM" id="SSF52540">
    <property type="entry name" value="P-loop containing nucleoside triphosphate hydrolases"/>
    <property type="match status" value="1"/>
</dbReference>
<keyword evidence="8 9" id="KW-0012">Acyltransferase</keyword>
<reference evidence="14" key="1">
    <citation type="submission" date="2017-05" db="EMBL/GenBank/DDBJ databases">
        <authorList>
            <person name="Sung H."/>
        </authorList>
    </citation>
    <scope>NUCLEOTIDE SEQUENCE [LARGE SCALE GENOMIC DNA]</scope>
    <source>
        <strain evidence="14">AMac2203</strain>
    </source>
</reference>
<comment type="similarity">
    <text evidence="9">Belongs to the TmcA family.</text>
</comment>
<keyword evidence="1 9" id="KW-0963">Cytoplasm</keyword>
<dbReference type="Gene3D" id="3.40.50.11040">
    <property type="match status" value="1"/>
</dbReference>
<feature type="domain" description="TmcA/NAT10 N-terminal" evidence="11">
    <location>
        <begin position="25"/>
        <end position="175"/>
    </location>
</feature>
<dbReference type="InterPro" id="IPR000182">
    <property type="entry name" value="GNAT_dom"/>
</dbReference>
<evidence type="ECO:0000256" key="3">
    <source>
        <dbReference type="ARBA" id="ARBA00022679"/>
    </source>
</evidence>
<sequence>MPARSFPKPLYHSQVDAYLTPELRQQWHKWRQHLCLSGERRLFILSGEQHWAISQAHALSASITESLWLGTAPTNINALAISKFKMVLGQEYPVLIFNAFSGLHPDALGAVAGTISAGGILILLCPPLASWPEYQDPDLVRYVAQAEQAQTIKSSFLTRFIRLLAQDRHRLLWAQGQPFPHLASPSSTLLWQPYPDRSSCLNNEQRDSLAGLLIAARQRSPLILTADRGRGKSTLLGLAATRLIKRGYRVLLTAPSPNAICQVQAHCSFPLTFYAPDTLVESSLAADILLVDEAAAIPVSLLLKLAAKYCCFFSSTLHGYEGTGLGFQLKFLPQLLALFPNTHHYQLHIPARWSSHDPLEPLVFKLLALNARALPPPAAGTPYIRWLTNAELLDDEPLLQQVFGLLTLAHYQTRPSDLRHLLDAPELSLAAMFCQQTLIGVALLNTEGQSQAFALDPRLSQEIWRGQRRPRGHLLPQSLAFHGGFQHACYFRYHRIMRIVVHPHCQQQGLGSQLLHWLQQQANTPNTPLSGDFLGASFGASPELLTFWQKNYFRPLRLGHTQDNVSGLPAVMMLWPVTEAAIDILADWQAQFSNDLAHYLPTIERLIYRHLQVVAPRVNAELDRQRAYDFAFYHRDLMADQGALARFTAHHKSVSPLSISQQQFLAEMLRPSAQPSKIAKNHRLDGYKSAIAQLRKLMQGFFNATCKR</sequence>
<evidence type="ECO:0000256" key="1">
    <source>
        <dbReference type="ARBA" id="ARBA00022490"/>
    </source>
</evidence>
<comment type="subcellular location">
    <subcellularLocation>
        <location evidence="9">Cytoplasm</location>
    </subcellularLocation>
</comment>
<dbReference type="GO" id="GO:0005737">
    <property type="term" value="C:cytoplasm"/>
    <property type="evidence" value="ECO:0007669"/>
    <property type="project" value="UniProtKB-SubCell"/>
</dbReference>
<dbReference type="InterPro" id="IPR007807">
    <property type="entry name" value="TcmA/NAT10_helicase"/>
</dbReference>
<comment type="function">
    <text evidence="9">Catalyzes the formation of N(4)-acetylcytidine (ac(4)C) at the wobble position of tRNA(Met), by using acetyl-CoA as an acetyl donor and ATP (or GTP).</text>
</comment>
<dbReference type="RefSeq" id="WP_086963793.1">
    <property type="nucleotide sequence ID" value="NZ_CP021376.1"/>
</dbReference>
<feature type="binding site" evidence="9">
    <location>
        <position position="352"/>
    </location>
    <ligand>
        <name>ATP</name>
        <dbReference type="ChEBI" id="CHEBI:30616"/>
    </ligand>
</feature>
<dbReference type="Pfam" id="PF05127">
    <property type="entry name" value="NAT10_TcmA_helicase"/>
    <property type="match status" value="1"/>
</dbReference>
<dbReference type="Gene3D" id="3.40.50.300">
    <property type="entry name" value="P-loop containing nucleotide triphosphate hydrolases"/>
    <property type="match status" value="1"/>
</dbReference>
<evidence type="ECO:0000256" key="8">
    <source>
        <dbReference type="ARBA" id="ARBA00023315"/>
    </source>
</evidence>
<comment type="catalytic activity">
    <reaction evidence="9">
        <text>cytidine(34) in elongator tRNA(Met) + acetyl-CoA + ATP + H2O = N(4)-acetylcytidine(34) in elongator tRNA(Met) + ADP + phosphate + CoA + H(+)</text>
        <dbReference type="Rhea" id="RHEA:43788"/>
        <dbReference type="Rhea" id="RHEA-COMP:10693"/>
        <dbReference type="Rhea" id="RHEA-COMP:10694"/>
        <dbReference type="ChEBI" id="CHEBI:15377"/>
        <dbReference type="ChEBI" id="CHEBI:15378"/>
        <dbReference type="ChEBI" id="CHEBI:30616"/>
        <dbReference type="ChEBI" id="CHEBI:43474"/>
        <dbReference type="ChEBI" id="CHEBI:57287"/>
        <dbReference type="ChEBI" id="CHEBI:57288"/>
        <dbReference type="ChEBI" id="CHEBI:74900"/>
        <dbReference type="ChEBI" id="CHEBI:82748"/>
        <dbReference type="ChEBI" id="CHEBI:456216"/>
        <dbReference type="EC" id="2.3.1.193"/>
    </reaction>
</comment>
<proteinExistence type="inferred from homology"/>
<dbReference type="SUPFAM" id="SSF55729">
    <property type="entry name" value="Acyl-CoA N-acyltransferases (Nat)"/>
    <property type="match status" value="1"/>
</dbReference>
<evidence type="ECO:0000259" key="11">
    <source>
        <dbReference type="Pfam" id="PF08351"/>
    </source>
</evidence>
<evidence type="ECO:0000256" key="2">
    <source>
        <dbReference type="ARBA" id="ARBA00022555"/>
    </source>
</evidence>
<dbReference type="InterPro" id="IPR038321">
    <property type="entry name" value="TmcA_C_sf"/>
</dbReference>
<evidence type="ECO:0000259" key="10">
    <source>
        <dbReference type="Pfam" id="PF05127"/>
    </source>
</evidence>
<dbReference type="OrthoDB" id="5578851at2"/>
<dbReference type="GO" id="GO:0000049">
    <property type="term" value="F:tRNA binding"/>
    <property type="evidence" value="ECO:0007669"/>
    <property type="project" value="UniProtKB-UniRule"/>
</dbReference>
<dbReference type="EC" id="2.3.1.193" evidence="9"/>
<keyword evidence="14" id="KW-1185">Reference proteome</keyword>
<dbReference type="Gene3D" id="1.20.120.890">
    <property type="entry name" value="tRNA(Met) cytidine acetyltransferase, tail domain"/>
    <property type="match status" value="1"/>
</dbReference>
<keyword evidence="6 9" id="KW-0067">ATP-binding</keyword>
<dbReference type="Pfam" id="PF08351">
    <property type="entry name" value="TmcA_N"/>
    <property type="match status" value="1"/>
</dbReference>
<evidence type="ECO:0000256" key="4">
    <source>
        <dbReference type="ARBA" id="ARBA00022694"/>
    </source>
</evidence>
<dbReference type="GO" id="GO:0005524">
    <property type="term" value="F:ATP binding"/>
    <property type="evidence" value="ECO:0007669"/>
    <property type="project" value="UniProtKB-UniRule"/>
</dbReference>
<feature type="domain" description="N-acetyltransferase" evidence="12">
    <location>
        <begin position="531"/>
        <end position="576"/>
    </location>
</feature>
<keyword evidence="2 9" id="KW-0820">tRNA-binding</keyword>
<keyword evidence="4 9" id="KW-0819">tRNA processing</keyword>
<keyword evidence="3 9" id="KW-0808">Transferase</keyword>
<accession>A0A1Y0CX59</accession>
<name>A0A1Y0CX59_9GAMM</name>
<dbReference type="InterPro" id="IPR024914">
    <property type="entry name" value="tRNA_acetyltr_TmcA"/>
</dbReference>
<evidence type="ECO:0000256" key="6">
    <source>
        <dbReference type="ARBA" id="ARBA00022840"/>
    </source>
</evidence>
<keyword evidence="5 9" id="KW-0547">Nucleotide-binding</keyword>
<organism evidence="13 14">
    <name type="scientific">Oceanisphaera avium</name>
    <dbReference type="NCBI Taxonomy" id="1903694"/>
    <lineage>
        <taxon>Bacteria</taxon>
        <taxon>Pseudomonadati</taxon>
        <taxon>Pseudomonadota</taxon>
        <taxon>Gammaproteobacteria</taxon>
        <taxon>Aeromonadales</taxon>
        <taxon>Aeromonadaceae</taxon>
        <taxon>Oceanisphaera</taxon>
    </lineage>
</organism>
<evidence type="ECO:0000313" key="13">
    <source>
        <dbReference type="EMBL" id="ART79921.1"/>
    </source>
</evidence>
<dbReference type="InterPro" id="IPR027417">
    <property type="entry name" value="P-loop_NTPase"/>
</dbReference>
<dbReference type="PANTHER" id="PTHR10925">
    <property type="entry name" value="N-ACETYLTRANSFERASE 10"/>
    <property type="match status" value="1"/>
</dbReference>
<feature type="binding site" evidence="9">
    <location>
        <position position="205"/>
    </location>
    <ligand>
        <name>ATP</name>
        <dbReference type="ChEBI" id="CHEBI:30616"/>
    </ligand>
</feature>
<evidence type="ECO:0000256" key="9">
    <source>
        <dbReference type="HAMAP-Rule" id="MF_01886"/>
    </source>
</evidence>
<dbReference type="AlphaFoldDB" id="A0A1Y0CX59"/>
<feature type="domain" description="N-acetyltransferase" evidence="12">
    <location>
        <begin position="402"/>
        <end position="522"/>
    </location>
</feature>
<evidence type="ECO:0000259" key="12">
    <source>
        <dbReference type="Pfam" id="PF13718"/>
    </source>
</evidence>
<dbReference type="Gene3D" id="3.40.630.30">
    <property type="match status" value="1"/>
</dbReference>
<dbReference type="Pfam" id="PF13718">
    <property type="entry name" value="GNAT_acetyltr_2"/>
    <property type="match status" value="2"/>
</dbReference>
<dbReference type="GO" id="GO:1904812">
    <property type="term" value="P:rRNA acetylation involved in maturation of SSU-rRNA"/>
    <property type="evidence" value="ECO:0007669"/>
    <property type="project" value="TreeGrafter"/>
</dbReference>
<comment type="caution">
    <text evidence="9">Lacks conserved residue(s) required for the propagation of feature annotation.</text>
</comment>
<dbReference type="EMBL" id="CP021376">
    <property type="protein sequence ID" value="ART79921.1"/>
    <property type="molecule type" value="Genomic_DNA"/>
</dbReference>
<evidence type="ECO:0000256" key="5">
    <source>
        <dbReference type="ARBA" id="ARBA00022741"/>
    </source>
</evidence>
<dbReference type="GO" id="GO:0051391">
    <property type="term" value="P:tRNA acetylation"/>
    <property type="evidence" value="ECO:0007669"/>
    <property type="project" value="UniProtKB-UniRule"/>
</dbReference>
<keyword evidence="7 9" id="KW-0694">RNA-binding</keyword>
<dbReference type="HAMAP" id="MF_01886">
    <property type="entry name" value="tRNA_acetyltr_TmcA"/>
    <property type="match status" value="1"/>
</dbReference>
<dbReference type="Proteomes" id="UP000243793">
    <property type="component" value="Chromosome"/>
</dbReference>
<dbReference type="InterPro" id="IPR013562">
    <property type="entry name" value="TmcA/NAT10_N"/>
</dbReference>